<feature type="non-terminal residue" evidence="2">
    <location>
        <position position="122"/>
    </location>
</feature>
<evidence type="ECO:0000256" key="1">
    <source>
        <dbReference type="SAM" id="MobiDB-lite"/>
    </source>
</evidence>
<evidence type="ECO:0000313" key="2">
    <source>
        <dbReference type="EMBL" id="KAF2904043.1"/>
    </source>
</evidence>
<evidence type="ECO:0000313" key="3">
    <source>
        <dbReference type="Proteomes" id="UP000801492"/>
    </source>
</evidence>
<gene>
    <name evidence="2" type="ORF">ILUMI_02140</name>
</gene>
<name>A0A8K0DD99_IGNLU</name>
<proteinExistence type="predicted"/>
<sequence length="122" mass="14193">LIMQALLNVEIILNMANKYLTQRVRKDVHLSKSEDDFDIEAGDDEESEMNQERRNSILNMPVGFENGLVFPNDVNKVENTEDDSQRDKVNEEQRVEDEDQQSTKKGDLENQIARGERIERKV</sequence>
<comment type="caution">
    <text evidence="2">The sequence shown here is derived from an EMBL/GenBank/DDBJ whole genome shotgun (WGS) entry which is preliminary data.</text>
</comment>
<feature type="compositionally biased region" description="Acidic residues" evidence="1">
    <location>
        <begin position="35"/>
        <end position="49"/>
    </location>
</feature>
<feature type="region of interest" description="Disordered" evidence="1">
    <location>
        <begin position="25"/>
        <end position="56"/>
    </location>
</feature>
<dbReference type="OrthoDB" id="10571673at2759"/>
<dbReference type="AlphaFoldDB" id="A0A8K0DD99"/>
<dbReference type="Proteomes" id="UP000801492">
    <property type="component" value="Unassembled WGS sequence"/>
</dbReference>
<accession>A0A8K0DD99</accession>
<feature type="compositionally biased region" description="Basic and acidic residues" evidence="1">
    <location>
        <begin position="75"/>
        <end position="93"/>
    </location>
</feature>
<feature type="compositionally biased region" description="Basic and acidic residues" evidence="1">
    <location>
        <begin position="101"/>
        <end position="122"/>
    </location>
</feature>
<organism evidence="2 3">
    <name type="scientific">Ignelater luminosus</name>
    <name type="common">Cucubano</name>
    <name type="synonym">Pyrophorus luminosus</name>
    <dbReference type="NCBI Taxonomy" id="2038154"/>
    <lineage>
        <taxon>Eukaryota</taxon>
        <taxon>Metazoa</taxon>
        <taxon>Ecdysozoa</taxon>
        <taxon>Arthropoda</taxon>
        <taxon>Hexapoda</taxon>
        <taxon>Insecta</taxon>
        <taxon>Pterygota</taxon>
        <taxon>Neoptera</taxon>
        <taxon>Endopterygota</taxon>
        <taxon>Coleoptera</taxon>
        <taxon>Polyphaga</taxon>
        <taxon>Elateriformia</taxon>
        <taxon>Elateroidea</taxon>
        <taxon>Elateridae</taxon>
        <taxon>Agrypninae</taxon>
        <taxon>Pyrophorini</taxon>
        <taxon>Ignelater</taxon>
    </lineage>
</organism>
<reference evidence="2" key="1">
    <citation type="submission" date="2019-08" db="EMBL/GenBank/DDBJ databases">
        <title>The genome of the North American firefly Photinus pyralis.</title>
        <authorList>
            <consortium name="Photinus pyralis genome working group"/>
            <person name="Fallon T.R."/>
            <person name="Sander Lower S.E."/>
            <person name="Weng J.-K."/>
        </authorList>
    </citation>
    <scope>NUCLEOTIDE SEQUENCE</scope>
    <source>
        <strain evidence="2">TRF0915ILg1</strain>
        <tissue evidence="2">Whole body</tissue>
    </source>
</reference>
<dbReference type="EMBL" id="VTPC01000874">
    <property type="protein sequence ID" value="KAF2904043.1"/>
    <property type="molecule type" value="Genomic_DNA"/>
</dbReference>
<feature type="compositionally biased region" description="Basic and acidic residues" evidence="1">
    <location>
        <begin position="25"/>
        <end position="34"/>
    </location>
</feature>
<feature type="region of interest" description="Disordered" evidence="1">
    <location>
        <begin position="69"/>
        <end position="122"/>
    </location>
</feature>
<keyword evidence="3" id="KW-1185">Reference proteome</keyword>
<protein>
    <submittedName>
        <fullName evidence="2">Uncharacterized protein</fullName>
    </submittedName>
</protein>